<evidence type="ECO:0000313" key="8">
    <source>
        <dbReference type="Proteomes" id="UP000245956"/>
    </source>
</evidence>
<keyword evidence="3 4" id="KW-0067">ATP-binding</keyword>
<organism evidence="7 8">
    <name type="scientific">Purpureocillium lilacinum</name>
    <name type="common">Paecilomyces lilacinus</name>
    <dbReference type="NCBI Taxonomy" id="33203"/>
    <lineage>
        <taxon>Eukaryota</taxon>
        <taxon>Fungi</taxon>
        <taxon>Dikarya</taxon>
        <taxon>Ascomycota</taxon>
        <taxon>Pezizomycotina</taxon>
        <taxon>Sordariomycetes</taxon>
        <taxon>Hypocreomycetidae</taxon>
        <taxon>Hypocreales</taxon>
        <taxon>Ophiocordycipitaceae</taxon>
        <taxon>Purpureocillium</taxon>
    </lineage>
</organism>
<dbReference type="PANTHER" id="PTHR11909">
    <property type="entry name" value="CASEIN KINASE-RELATED"/>
    <property type="match status" value="1"/>
</dbReference>
<name>A0A2U3DSA1_PURLI</name>
<dbReference type="AlphaFoldDB" id="A0A2U3DSA1"/>
<proteinExistence type="predicted"/>
<evidence type="ECO:0000256" key="4">
    <source>
        <dbReference type="PROSITE-ProRule" id="PRU10141"/>
    </source>
</evidence>
<keyword evidence="2 4" id="KW-0547">Nucleotide-binding</keyword>
<protein>
    <recommendedName>
        <fullName evidence="1">non-specific serine/threonine protein kinase</fullName>
        <ecNumber evidence="1">2.7.11.1</ecNumber>
    </recommendedName>
</protein>
<dbReference type="InterPro" id="IPR017441">
    <property type="entry name" value="Protein_kinase_ATP_BS"/>
</dbReference>
<dbReference type="InterPro" id="IPR000719">
    <property type="entry name" value="Prot_kinase_dom"/>
</dbReference>
<dbReference type="InterPro" id="IPR050235">
    <property type="entry name" value="CK1_Ser-Thr_kinase"/>
</dbReference>
<evidence type="ECO:0000313" key="7">
    <source>
        <dbReference type="EMBL" id="PWI65128.1"/>
    </source>
</evidence>
<dbReference type="EC" id="2.7.11.1" evidence="1"/>
<dbReference type="InterPro" id="IPR011009">
    <property type="entry name" value="Kinase-like_dom_sf"/>
</dbReference>
<evidence type="ECO:0000256" key="5">
    <source>
        <dbReference type="SAM" id="MobiDB-lite"/>
    </source>
</evidence>
<comment type="caution">
    <text evidence="7">The sequence shown here is derived from an EMBL/GenBank/DDBJ whole genome shotgun (WGS) entry which is preliminary data.</text>
</comment>
<dbReference type="PROSITE" id="PS50011">
    <property type="entry name" value="PROTEIN_KINASE_DOM"/>
    <property type="match status" value="1"/>
</dbReference>
<reference evidence="7 8" key="1">
    <citation type="journal article" date="2016" name="Front. Microbiol.">
        <title>Genome and transcriptome sequences reveal the specific parasitism of the nematophagous Purpureocillium lilacinum 36-1.</title>
        <authorList>
            <person name="Xie J."/>
            <person name="Li S."/>
            <person name="Mo C."/>
            <person name="Xiao X."/>
            <person name="Peng D."/>
            <person name="Wang G."/>
            <person name="Xiao Y."/>
        </authorList>
    </citation>
    <scope>NUCLEOTIDE SEQUENCE [LARGE SCALE GENOMIC DNA]</scope>
    <source>
        <strain evidence="7 8">36-1</strain>
    </source>
</reference>
<dbReference type="GO" id="GO:0004674">
    <property type="term" value="F:protein serine/threonine kinase activity"/>
    <property type="evidence" value="ECO:0007669"/>
    <property type="project" value="UniProtKB-EC"/>
</dbReference>
<evidence type="ECO:0000256" key="2">
    <source>
        <dbReference type="ARBA" id="ARBA00022741"/>
    </source>
</evidence>
<feature type="domain" description="Protein kinase" evidence="6">
    <location>
        <begin position="193"/>
        <end position="564"/>
    </location>
</feature>
<dbReference type="Proteomes" id="UP000245956">
    <property type="component" value="Unassembled WGS sequence"/>
</dbReference>
<evidence type="ECO:0000259" key="6">
    <source>
        <dbReference type="PROSITE" id="PS50011"/>
    </source>
</evidence>
<dbReference type="Gene3D" id="1.10.510.10">
    <property type="entry name" value="Transferase(Phosphotransferase) domain 1"/>
    <property type="match status" value="1"/>
</dbReference>
<feature type="region of interest" description="Disordered" evidence="5">
    <location>
        <begin position="242"/>
        <end position="262"/>
    </location>
</feature>
<accession>A0A2U3DSA1</accession>
<evidence type="ECO:0000256" key="3">
    <source>
        <dbReference type="ARBA" id="ARBA00022840"/>
    </source>
</evidence>
<sequence length="564" mass="63241">MVRRSGVGRYNTWSLGNILESKASEHGNICWIMETCMPFMKNVVSLLESTYQRATDGSAAGLPCGSGEESGNEWNDDRRQGTTTAIPADHLQDKFEAHAAMASPSPNHSEKYADSHDAREVLNDIATWRILHELSTISHQVAYLSHRLHSQGPILQGRHNILPKDPAYECQIESKPSGLLRRDDCERSRRQVPHILSSLAEDAFGAVAKRSEEVSWHIVRTGAPGRHLGELVSSLRKAAELAESVPPSGPETRNARVSEQAEQLWKQRTHGDMLRLTIGNTAYILRHRLGWGSHGVVFQAETNDRNDRRVVAIKFERRVNGPARLIDEYRLKQPPQYHAMTMIKTYSEIRALKGIHEREILHRDIKPENILLPSQWSTTTGLCLVDFGLSAAYKDRTGKHVPYRPQPPMEGTPRYTPLGGAVQSRGDDLVMALHVGVSLAKPLPWQGLKEPDPERKMKLIDRKKRETNVRALVDGLDPNTSRAFEYGFEHAATLNFDQEPQYTKLQLKFDSVLRQTESGNGQLGEADEQFRWLSAALAGDHMGPCPSCVKANQPCSLAMSMEKR</sequence>
<dbReference type="SMART" id="SM00220">
    <property type="entry name" value="S_TKc"/>
    <property type="match status" value="1"/>
</dbReference>
<evidence type="ECO:0000256" key="1">
    <source>
        <dbReference type="ARBA" id="ARBA00012513"/>
    </source>
</evidence>
<dbReference type="PROSITE" id="PS00108">
    <property type="entry name" value="PROTEIN_KINASE_ST"/>
    <property type="match status" value="1"/>
</dbReference>
<dbReference type="SUPFAM" id="SSF56112">
    <property type="entry name" value="Protein kinase-like (PK-like)"/>
    <property type="match status" value="1"/>
</dbReference>
<dbReference type="PROSITE" id="PS00107">
    <property type="entry name" value="PROTEIN_KINASE_ATP"/>
    <property type="match status" value="1"/>
</dbReference>
<dbReference type="InterPro" id="IPR008271">
    <property type="entry name" value="Ser/Thr_kinase_AS"/>
</dbReference>
<dbReference type="GO" id="GO:0005524">
    <property type="term" value="F:ATP binding"/>
    <property type="evidence" value="ECO:0007669"/>
    <property type="project" value="UniProtKB-UniRule"/>
</dbReference>
<gene>
    <name evidence="7" type="ORF">PCL_07427</name>
</gene>
<feature type="region of interest" description="Disordered" evidence="5">
    <location>
        <begin position="57"/>
        <end position="81"/>
    </location>
</feature>
<dbReference type="EMBL" id="LCWV01000038">
    <property type="protein sequence ID" value="PWI65128.1"/>
    <property type="molecule type" value="Genomic_DNA"/>
</dbReference>
<dbReference type="Pfam" id="PF00069">
    <property type="entry name" value="Pkinase"/>
    <property type="match status" value="1"/>
</dbReference>
<feature type="binding site" evidence="4">
    <location>
        <position position="314"/>
    </location>
    <ligand>
        <name>ATP</name>
        <dbReference type="ChEBI" id="CHEBI:30616"/>
    </ligand>
</feature>